<reference evidence="3" key="1">
    <citation type="submission" date="2018-05" db="EMBL/GenBank/DDBJ databases">
        <title>Leptospira yasudae sp. nov. and Leptospira stimsonii sp. nov., two pathogenic species of the genus Leptospira isolated from environmental sources.</title>
        <authorList>
            <person name="Casanovas-Massana A."/>
            <person name="Hamond C."/>
            <person name="Santos L.A."/>
            <person name="Hacker K.P."/>
            <person name="Balassiano I."/>
            <person name="Medeiros M.A."/>
            <person name="Reis M.G."/>
            <person name="Ko A.I."/>
            <person name="Wunder E.A."/>
        </authorList>
    </citation>
    <scope>NUCLEOTIDE SEQUENCE [LARGE SCALE GENOMIC DNA]</scope>
    <source>
        <strain evidence="3">AMB6-RJ</strain>
    </source>
</reference>
<dbReference type="EMBL" id="QHCS01000006">
    <property type="protein sequence ID" value="RHX84128.1"/>
    <property type="molecule type" value="Genomic_DNA"/>
</dbReference>
<dbReference type="InterPro" id="IPR036761">
    <property type="entry name" value="TTHA0802/YceI-like_sf"/>
</dbReference>
<comment type="caution">
    <text evidence="2">The sequence shown here is derived from an EMBL/GenBank/DDBJ whole genome shotgun (WGS) entry which is preliminary data.</text>
</comment>
<evidence type="ECO:0000313" key="2">
    <source>
        <dbReference type="EMBL" id="RHX84128.1"/>
    </source>
</evidence>
<dbReference type="PANTHER" id="PTHR34406">
    <property type="entry name" value="PROTEIN YCEI"/>
    <property type="match status" value="1"/>
</dbReference>
<evidence type="ECO:0000313" key="3">
    <source>
        <dbReference type="Proteomes" id="UP000266669"/>
    </source>
</evidence>
<accession>A0A8B3CL47</accession>
<dbReference type="RefSeq" id="WP_118983326.1">
    <property type="nucleotide sequence ID" value="NZ_QHCS01000006.1"/>
</dbReference>
<dbReference type="Pfam" id="PF04264">
    <property type="entry name" value="YceI"/>
    <property type="match status" value="1"/>
</dbReference>
<dbReference type="AlphaFoldDB" id="A0A8B3CL47"/>
<sequence length="211" mass="23131">MFRKFFKTVVVNLKEHSKILLVGVLSLGIPLTTVFAGSLEVDVVHSKVEFTVPHMVIASVTGRFDKFEATSKFDEKTGRFNDLVVKIKTDSINTNDEKRNGHLKSPDFFDAEKNPVITFAGSGSVVLKPGVPTKLPGTLTLRGVSKQISLTVTYKGTVKDPSGNLKYVFEANTKINRKDFGIIWNKPLDNGGVLVGEDVKIHIAVEANPMS</sequence>
<protein>
    <recommendedName>
        <fullName evidence="1">Lipid/polyisoprenoid-binding YceI-like domain-containing protein</fullName>
    </recommendedName>
</protein>
<dbReference type="SMART" id="SM00867">
    <property type="entry name" value="YceI"/>
    <property type="match status" value="1"/>
</dbReference>
<dbReference type="Proteomes" id="UP000266669">
    <property type="component" value="Unassembled WGS sequence"/>
</dbReference>
<gene>
    <name evidence="2" type="ORF">DLM78_18780</name>
</gene>
<organism evidence="2 3">
    <name type="scientific">Leptospira stimsonii</name>
    <dbReference type="NCBI Taxonomy" id="2202203"/>
    <lineage>
        <taxon>Bacteria</taxon>
        <taxon>Pseudomonadati</taxon>
        <taxon>Spirochaetota</taxon>
        <taxon>Spirochaetia</taxon>
        <taxon>Leptospirales</taxon>
        <taxon>Leptospiraceae</taxon>
        <taxon>Leptospira</taxon>
    </lineage>
</organism>
<dbReference type="PANTHER" id="PTHR34406:SF1">
    <property type="entry name" value="PROTEIN YCEI"/>
    <property type="match status" value="1"/>
</dbReference>
<proteinExistence type="predicted"/>
<dbReference type="SUPFAM" id="SSF101874">
    <property type="entry name" value="YceI-like"/>
    <property type="match status" value="1"/>
</dbReference>
<name>A0A8B3CL47_9LEPT</name>
<dbReference type="Gene3D" id="2.40.128.110">
    <property type="entry name" value="Lipid/polyisoprenoid-binding, YceI-like"/>
    <property type="match status" value="1"/>
</dbReference>
<evidence type="ECO:0000259" key="1">
    <source>
        <dbReference type="SMART" id="SM00867"/>
    </source>
</evidence>
<dbReference type="InterPro" id="IPR007372">
    <property type="entry name" value="Lipid/polyisoprenoid-bd_YceI"/>
</dbReference>
<feature type="domain" description="Lipid/polyisoprenoid-binding YceI-like" evidence="1">
    <location>
        <begin position="38"/>
        <end position="208"/>
    </location>
</feature>